<reference evidence="4" key="2">
    <citation type="submission" date="2015-05" db="EMBL/GenBank/DDBJ databases">
        <title>Complete genome sequence of Corynebacterium uterequi DSM 45634, isolated from the uterus of a maiden mare.</title>
        <authorList>
            <person name="Ruckert C."/>
            <person name="Albersmeier A."/>
            <person name="Winkler A."/>
            <person name="Tauch A."/>
        </authorList>
    </citation>
    <scope>NUCLEOTIDE SEQUENCE [LARGE SCALE GENOMIC DNA]</scope>
    <source>
        <strain evidence="4">DSM 45634</strain>
    </source>
</reference>
<dbReference type="RefSeq" id="WP_047259763.1">
    <property type="nucleotide sequence ID" value="NZ_CP011546.1"/>
</dbReference>
<evidence type="ECO:0000259" key="2">
    <source>
        <dbReference type="Pfam" id="PF02272"/>
    </source>
</evidence>
<dbReference type="Gene3D" id="3.90.1640.10">
    <property type="entry name" value="inorganic pyrophosphatase (n-terminal core)"/>
    <property type="match status" value="1"/>
</dbReference>
<dbReference type="PANTHER" id="PTHR47618:SF1">
    <property type="entry name" value="BIFUNCTIONAL OLIGORIBONUCLEASE AND PAP PHOSPHATASE NRNA"/>
    <property type="match status" value="1"/>
</dbReference>
<feature type="domain" description="DDH" evidence="1">
    <location>
        <begin position="18"/>
        <end position="159"/>
    </location>
</feature>
<dbReference type="GO" id="GO:0003676">
    <property type="term" value="F:nucleic acid binding"/>
    <property type="evidence" value="ECO:0007669"/>
    <property type="project" value="InterPro"/>
</dbReference>
<accession>A0A0G3HJM7</accession>
<dbReference type="Gene3D" id="3.10.310.30">
    <property type="match status" value="1"/>
</dbReference>
<dbReference type="Pfam" id="PF01368">
    <property type="entry name" value="DHH"/>
    <property type="match status" value="1"/>
</dbReference>
<dbReference type="SUPFAM" id="SSF64182">
    <property type="entry name" value="DHH phosphoesterases"/>
    <property type="match status" value="1"/>
</dbReference>
<dbReference type="Proteomes" id="UP000035548">
    <property type="component" value="Chromosome"/>
</dbReference>
<dbReference type="AlphaFoldDB" id="A0A0G3HJM7"/>
<dbReference type="InterPro" id="IPR003156">
    <property type="entry name" value="DHHA1_dom"/>
</dbReference>
<dbReference type="Pfam" id="PF02272">
    <property type="entry name" value="DHHA1"/>
    <property type="match status" value="1"/>
</dbReference>
<reference evidence="3 4" key="1">
    <citation type="journal article" date="2015" name="Genome Announc.">
        <title>Virulence Factor Genes Detected in the Complete Genome Sequence of Corynebacterium uterequi DSM 45634, Isolated from the Uterus of a Maiden Mare.</title>
        <authorList>
            <person name="Ruckert C."/>
            <person name="Kriete M."/>
            <person name="Jaenicke S."/>
            <person name="Winkler A."/>
            <person name="Tauch A."/>
        </authorList>
    </citation>
    <scope>NUCLEOTIDE SEQUENCE [LARGE SCALE GENOMIC DNA]</scope>
    <source>
        <strain evidence="3 4">DSM 45634</strain>
    </source>
</reference>
<keyword evidence="4" id="KW-1185">Reference proteome</keyword>
<dbReference type="InterPro" id="IPR001667">
    <property type="entry name" value="DDH_dom"/>
</dbReference>
<name>A0A0G3HJM7_9CORY</name>
<gene>
    <name evidence="3" type="ORF">CUTER_06690</name>
</gene>
<dbReference type="EMBL" id="CP011546">
    <property type="protein sequence ID" value="AKK11327.1"/>
    <property type="molecule type" value="Genomic_DNA"/>
</dbReference>
<sequence>MIGSYERAAELLSAAESVCVVTHVRPDADAIGSAAALTMALTGLGTKVRAFVGQTAAIPENLRTIPGAELVELSDTLPQECDLIVTVDCGSVERTGLLAQAIIDRREKVLVLDHHASNEGFGADNLVDTVESTTLVLYELFALINAPISEPMAHALYAGLMTDTGSFRWGSPRMHRVAAEFMEFGLDTKQIAADLLDHVTVDDLHFFGRALSGLQIRRAGDHTVAILIADHESTTVASQSAVETLVDFVRTLEGTTLGAVFKEQKPGTWAVSLRSNQADVSRIAGVLGGGGHVPAAGYTTYGTREDAVLQLLATLRGAE</sequence>
<evidence type="ECO:0000313" key="3">
    <source>
        <dbReference type="EMBL" id="AKK11327.1"/>
    </source>
</evidence>
<dbReference type="InterPro" id="IPR038763">
    <property type="entry name" value="DHH_sf"/>
</dbReference>
<dbReference type="PATRIC" id="fig|1072256.5.peg.1322"/>
<organism evidence="3 4">
    <name type="scientific">Corynebacterium uterequi</name>
    <dbReference type="NCBI Taxonomy" id="1072256"/>
    <lineage>
        <taxon>Bacteria</taxon>
        <taxon>Bacillati</taxon>
        <taxon>Actinomycetota</taxon>
        <taxon>Actinomycetes</taxon>
        <taxon>Mycobacteriales</taxon>
        <taxon>Corynebacteriaceae</taxon>
        <taxon>Corynebacterium</taxon>
    </lineage>
</organism>
<evidence type="ECO:0000313" key="4">
    <source>
        <dbReference type="Proteomes" id="UP000035548"/>
    </source>
</evidence>
<protein>
    <submittedName>
        <fullName evidence="3">Exopolyphosphatase-like enzyme</fullName>
    </submittedName>
</protein>
<dbReference type="OrthoDB" id="9803668at2"/>
<dbReference type="KEGG" id="cut:CUTER_06690"/>
<feature type="domain" description="DHHA1" evidence="2">
    <location>
        <begin position="237"/>
        <end position="312"/>
    </location>
</feature>
<dbReference type="InterPro" id="IPR051319">
    <property type="entry name" value="Oligoribo/pAp-PDE_c-di-AMP_PDE"/>
</dbReference>
<evidence type="ECO:0000259" key="1">
    <source>
        <dbReference type="Pfam" id="PF01368"/>
    </source>
</evidence>
<proteinExistence type="predicted"/>
<dbReference type="PANTHER" id="PTHR47618">
    <property type="entry name" value="BIFUNCTIONAL OLIGORIBONUCLEASE AND PAP PHOSPHATASE NRNA"/>
    <property type="match status" value="1"/>
</dbReference>
<dbReference type="STRING" id="1072256.CUTER_06690"/>